<evidence type="ECO:0000313" key="2">
    <source>
        <dbReference type="Proteomes" id="UP000005239"/>
    </source>
</evidence>
<dbReference type="AlphaFoldDB" id="A0A2A6BJQ1"/>
<evidence type="ECO:0000313" key="1">
    <source>
        <dbReference type="EnsemblMetazoa" id="PPA46459.1"/>
    </source>
</evidence>
<proteinExistence type="predicted"/>
<dbReference type="PANTHER" id="PTHR34000">
    <property type="entry name" value="LRRGT00142-RELATED"/>
    <property type="match status" value="1"/>
</dbReference>
<protein>
    <submittedName>
        <fullName evidence="1">Uncharacterized protein</fullName>
    </submittedName>
</protein>
<reference evidence="1" key="2">
    <citation type="submission" date="2022-06" db="UniProtKB">
        <authorList>
            <consortium name="EnsemblMetazoa"/>
        </authorList>
    </citation>
    <scope>IDENTIFICATION</scope>
    <source>
        <strain evidence="1">PS312</strain>
    </source>
</reference>
<keyword evidence="2" id="KW-1185">Reference proteome</keyword>
<reference evidence="2" key="1">
    <citation type="journal article" date="2008" name="Nat. Genet.">
        <title>The Pristionchus pacificus genome provides a unique perspective on nematode lifestyle and parasitism.</title>
        <authorList>
            <person name="Dieterich C."/>
            <person name="Clifton S.W."/>
            <person name="Schuster L.N."/>
            <person name="Chinwalla A."/>
            <person name="Delehaunty K."/>
            <person name="Dinkelacker I."/>
            <person name="Fulton L."/>
            <person name="Fulton R."/>
            <person name="Godfrey J."/>
            <person name="Minx P."/>
            <person name="Mitreva M."/>
            <person name="Roeseler W."/>
            <person name="Tian H."/>
            <person name="Witte H."/>
            <person name="Yang S.P."/>
            <person name="Wilson R.K."/>
            <person name="Sommer R.J."/>
        </authorList>
    </citation>
    <scope>NUCLEOTIDE SEQUENCE [LARGE SCALE GENOMIC DNA]</scope>
    <source>
        <strain evidence="2">PS312</strain>
    </source>
</reference>
<sequence>MNVRQLHRNLNPIAGSSTLFECTSTPSESQPYCSLLNDVRMYVNSLGILTQLQAPQRCSNVRQLHRNLNPMAGSSTLFECTSTPSESQPNCRLLNAVRMYVNSIGISALLQPSQRCSNVRQLHRNLNPIAAFSTMFECTSTPSESQPNYRLLNAVRMYVNSIGISTQLQAPQRCSNVRQLHRNLNPIAASSTMFECTSTPSESQPYGRLLNAVRMYVNSIGISTLWQAPQRCSNVRQLHRNLNPIAGSSTLFECTSTPSESDP</sequence>
<dbReference type="PANTHER" id="PTHR34000:SF12">
    <property type="entry name" value="LRRGT00142"/>
    <property type="match status" value="1"/>
</dbReference>
<organism evidence="1 2">
    <name type="scientific">Pristionchus pacificus</name>
    <name type="common">Parasitic nematode worm</name>
    <dbReference type="NCBI Taxonomy" id="54126"/>
    <lineage>
        <taxon>Eukaryota</taxon>
        <taxon>Metazoa</taxon>
        <taxon>Ecdysozoa</taxon>
        <taxon>Nematoda</taxon>
        <taxon>Chromadorea</taxon>
        <taxon>Rhabditida</taxon>
        <taxon>Rhabditina</taxon>
        <taxon>Diplogasteromorpha</taxon>
        <taxon>Diplogasteroidea</taxon>
        <taxon>Neodiplogasteridae</taxon>
        <taxon>Pristionchus</taxon>
    </lineage>
</organism>
<accession>A0A2A6BJQ1</accession>
<accession>A0A8R1Z5W2</accession>
<name>A0A2A6BJQ1_PRIPA</name>
<dbReference type="Proteomes" id="UP000005239">
    <property type="component" value="Unassembled WGS sequence"/>
</dbReference>
<gene>
    <name evidence="1" type="primary">WBGene00284828</name>
</gene>
<dbReference type="EnsemblMetazoa" id="PPA46459.1">
    <property type="protein sequence ID" value="PPA46459.1"/>
    <property type="gene ID" value="WBGene00284828"/>
</dbReference>